<organism evidence="2 3">
    <name type="scientific">Perkinsus olseni</name>
    <name type="common">Perkinsus atlanticus</name>
    <dbReference type="NCBI Taxonomy" id="32597"/>
    <lineage>
        <taxon>Eukaryota</taxon>
        <taxon>Sar</taxon>
        <taxon>Alveolata</taxon>
        <taxon>Perkinsozoa</taxon>
        <taxon>Perkinsea</taxon>
        <taxon>Perkinsida</taxon>
        <taxon>Perkinsidae</taxon>
        <taxon>Perkinsus</taxon>
    </lineage>
</organism>
<accession>A0A7J6NKS8</accession>
<name>A0A7J6NKS8_PEROL</name>
<evidence type="ECO:0000313" key="3">
    <source>
        <dbReference type="Proteomes" id="UP000541610"/>
    </source>
</evidence>
<protein>
    <recommendedName>
        <fullName evidence="1">HAT C-terminal dimerisation domain-containing protein</fullName>
    </recommendedName>
</protein>
<dbReference type="Proteomes" id="UP000541610">
    <property type="component" value="Unassembled WGS sequence"/>
</dbReference>
<dbReference type="Pfam" id="PF05699">
    <property type="entry name" value="Dimer_Tnp_hAT"/>
    <property type="match status" value="1"/>
</dbReference>
<gene>
    <name evidence="2" type="ORF">FOZ60_007821</name>
</gene>
<dbReference type="PANTHER" id="PTHR45749:SF21">
    <property type="entry name" value="DUF4371 DOMAIN-CONTAINING PROTEIN"/>
    <property type="match status" value="1"/>
</dbReference>
<dbReference type="OrthoDB" id="1750591at2759"/>
<dbReference type="EMBL" id="JABANP010000310">
    <property type="protein sequence ID" value="KAF4684479.1"/>
    <property type="molecule type" value="Genomic_DNA"/>
</dbReference>
<dbReference type="GO" id="GO:0046983">
    <property type="term" value="F:protein dimerization activity"/>
    <property type="evidence" value="ECO:0007669"/>
    <property type="project" value="InterPro"/>
</dbReference>
<sequence>MTHIWDRLLTCINNASLEFQEKAGTLSREVSILNGLSDKTRPTTDIIEMTEGLTLLLASSSSGRKFVEVKEIESRFNVLWKFWDLTEDEIRNSALRLAADYAADGIDAAELGTELLVAQEGISCDEVSINGVPCPLTLLNHLKSSGLCETFSQLSLLLRLFLTIPVGVASGERAFSCLNLVKNKFRATTGQDRLNGLSLISIENEVASSLDYDDLIEDFAARKARRIPIVALLTDHEPDDSQVDDAIAG</sequence>
<dbReference type="InterPro" id="IPR008906">
    <property type="entry name" value="HATC_C_dom"/>
</dbReference>
<reference evidence="2 3" key="1">
    <citation type="submission" date="2020-04" db="EMBL/GenBank/DDBJ databases">
        <title>Perkinsus olseni comparative genomics.</title>
        <authorList>
            <person name="Bogema D.R."/>
        </authorList>
    </citation>
    <scope>NUCLEOTIDE SEQUENCE [LARGE SCALE GENOMIC DNA]</scope>
    <source>
        <strain evidence="2">00978-12</strain>
    </source>
</reference>
<evidence type="ECO:0000259" key="1">
    <source>
        <dbReference type="Pfam" id="PF05699"/>
    </source>
</evidence>
<dbReference type="AlphaFoldDB" id="A0A7J6NKS8"/>
<evidence type="ECO:0000313" key="2">
    <source>
        <dbReference type="EMBL" id="KAF4684479.1"/>
    </source>
</evidence>
<comment type="caution">
    <text evidence="2">The sequence shown here is derived from an EMBL/GenBank/DDBJ whole genome shotgun (WGS) entry which is preliminary data.</text>
</comment>
<feature type="domain" description="HAT C-terminal dimerisation" evidence="1">
    <location>
        <begin position="149"/>
        <end position="205"/>
    </location>
</feature>
<dbReference type="PANTHER" id="PTHR45749">
    <property type="match status" value="1"/>
</dbReference>
<proteinExistence type="predicted"/>